<organism evidence="2 3">
    <name type="scientific">Planotetraspora mira</name>
    <dbReference type="NCBI Taxonomy" id="58121"/>
    <lineage>
        <taxon>Bacteria</taxon>
        <taxon>Bacillati</taxon>
        <taxon>Actinomycetota</taxon>
        <taxon>Actinomycetes</taxon>
        <taxon>Streptosporangiales</taxon>
        <taxon>Streptosporangiaceae</taxon>
        <taxon>Planotetraspora</taxon>
    </lineage>
</organism>
<keyword evidence="3" id="KW-1185">Reference proteome</keyword>
<accession>A0A8J3TWZ4</accession>
<gene>
    <name evidence="2" type="ORF">Pmi06nite_63190</name>
</gene>
<name>A0A8J3TWZ4_9ACTN</name>
<dbReference type="GO" id="GO:0006281">
    <property type="term" value="P:DNA repair"/>
    <property type="evidence" value="ECO:0007669"/>
    <property type="project" value="InterPro"/>
</dbReference>
<evidence type="ECO:0000256" key="1">
    <source>
        <dbReference type="SAM" id="MobiDB-lite"/>
    </source>
</evidence>
<dbReference type="Gene3D" id="3.30.1330.70">
    <property type="entry name" value="Holliday junction resolvase RusA"/>
    <property type="match status" value="1"/>
</dbReference>
<comment type="caution">
    <text evidence="2">The sequence shown here is derived from an EMBL/GenBank/DDBJ whole genome shotgun (WGS) entry which is preliminary data.</text>
</comment>
<evidence type="ECO:0000313" key="2">
    <source>
        <dbReference type="EMBL" id="GII32877.1"/>
    </source>
</evidence>
<evidence type="ECO:0000313" key="3">
    <source>
        <dbReference type="Proteomes" id="UP000650628"/>
    </source>
</evidence>
<proteinExistence type="predicted"/>
<dbReference type="AlphaFoldDB" id="A0A8J3TWZ4"/>
<feature type="region of interest" description="Disordered" evidence="1">
    <location>
        <begin position="210"/>
        <end position="241"/>
    </location>
</feature>
<reference evidence="2 3" key="1">
    <citation type="submission" date="2021-01" db="EMBL/GenBank/DDBJ databases">
        <title>Whole genome shotgun sequence of Planotetraspora mira NBRC 15435.</title>
        <authorList>
            <person name="Komaki H."/>
            <person name="Tamura T."/>
        </authorList>
    </citation>
    <scope>NUCLEOTIDE SEQUENCE [LARGE SCALE GENOMIC DNA]</scope>
    <source>
        <strain evidence="2 3">NBRC 15435</strain>
    </source>
</reference>
<feature type="region of interest" description="Disordered" evidence="1">
    <location>
        <begin position="148"/>
        <end position="173"/>
    </location>
</feature>
<dbReference type="GO" id="GO:0000287">
    <property type="term" value="F:magnesium ion binding"/>
    <property type="evidence" value="ECO:0007669"/>
    <property type="project" value="InterPro"/>
</dbReference>
<dbReference type="Proteomes" id="UP000650628">
    <property type="component" value="Unassembled WGS sequence"/>
</dbReference>
<protein>
    <submittedName>
        <fullName evidence="2">Uncharacterized protein</fullName>
    </submittedName>
</protein>
<dbReference type="GO" id="GO:0006310">
    <property type="term" value="P:DNA recombination"/>
    <property type="evidence" value="ECO:0007669"/>
    <property type="project" value="InterPro"/>
</dbReference>
<sequence>MKSWWNLPDDFWVIQRNVRWQRTLRMRIEGEPEQKGLRGSRSALAFQQQVVEQMMALSRRPFTGPVALDLHFTSRRKNPPAIHNVAKHVLDLLDDADPAGRPRRRSVLYRDDRQVKFLYVGLDQAWNQEATRAKLPSSLLSGPWDSIAPLSDDGERTDVGSRPITADLPADQDGSRRRVAASVVRHGHTYLIARPGRDVAADLTIANRLRRDDENEDDESSPFWSPNLPDDVEEEEWGSVPGGSTNAPLWGYIERSSRFYRLADLQKAVLRQIDASLALGLCMYLDGVTRALPTNVPETHRSISEEHLRDARTMSRRQLLGHPLTLSLPGLPRNSREGKEFENALRRRMEEFKEHRPLFDLLLVPVKVTFLVVPPEQGKDLDNIALTVLPIVHEVLKPHVEPHLLAPTHPDGPPPWRAEAMRRLRSLNVNSVTAYQVIELPRTSQDPPEGVLRFALGADSRRSWWDQVADHVDKRIADADDLHDRDLGHW</sequence>
<dbReference type="InterPro" id="IPR036614">
    <property type="entry name" value="RusA-like_sf"/>
</dbReference>
<dbReference type="EMBL" id="BOOO01000037">
    <property type="protein sequence ID" value="GII32877.1"/>
    <property type="molecule type" value="Genomic_DNA"/>
</dbReference>